<proteinExistence type="predicted"/>
<gene>
    <name evidence="1" type="ORF">F5876DRAFT_66816</name>
</gene>
<name>A0ACC1TWL1_9AGAR</name>
<protein>
    <submittedName>
        <fullName evidence="1">Uncharacterized protein</fullName>
    </submittedName>
</protein>
<keyword evidence="2" id="KW-1185">Reference proteome</keyword>
<sequence length="969" mass="111033">MEPSTFNDWISDYKATEYRGGLTPNERQAKVMSATVKSNIYSHMQKYQPGLSELARNTVSREPWIPNVTVEEETLNSIRHLPDMLSHRLGRFQDDTELKERVNVLFGSKTHKIFVNTSGAGKTRLVLEHLCTNWGLYFTCHDDSHIGSKDMSCVISSIKNSPAFTKTLPPSPSLETSGKADDHWERDLRDKMEHFASTSEGREFSQALDNNNQLVSCGVLSMLLARFLVLRQFLSNLIEMGEDITQPLHMRNWLQIQLHPDILLRPDESGDIFDQLRDHIMRMIDFSLPVNELVLKSLLTDLLSEIRKMLPSDLIIVLDECQFAAHDLRNAFRSDNWTSKRPLLRQIAKYMNEVFNRKMGFDIPRASLIFTGTGLSRSDILDALSSVVAKAELCQEVHDTGAFDDIDTQRKYIEGYFTSQLIFQNNDFPRLLQRIFRWLRGRFTAEYISVVLQNGYKNLDKLLNAYIYGLTGFEPTDYSGEEVIPVLINFPHRAFVFEAVSSRMKEKIKSLCYDFLLRSRLDGWLGNDENEYIVHGFARVKMTGVLKHIRIDEPLVMMACAIWLNGSLESDAHSLYKYVANRIQDHNPSTGRNGFEEFICFYLQQVFQKPRRLGQVFNLPDKQNPEKDSALAKKRATLVTLHIDEVGSQRKLTEGTTDIQSIGEAKLPGALGLGVQSMDECVPLTDWVKLKGHTAFCFPMNEMGPDIMCFLKLEDDKGDPEDFTYVCLAIQCKFHQVDGELEPSTLKDAIATVTPRKFFAPRHVKGIKGATGREEKRKSVREGLLSALEGLPRKDLLAGKYGVIRIICGFPVRVDLDTIFYQHKEQRKTPRHILDPDEEDEHPLGKLDVEFLTTETAQLHPTDLLSVIKARAQNEKKKGKSFWSTFDPAILWSDSEEEEEEESQKRQQRMLVQAQSFELDNHSRMIIEMLRSDYARSRGLDLPPRARKRKHDTLKTNLDLSDYEGDNED</sequence>
<organism evidence="1 2">
    <name type="scientific">Lentinula aff. lateritia</name>
    <dbReference type="NCBI Taxonomy" id="2804960"/>
    <lineage>
        <taxon>Eukaryota</taxon>
        <taxon>Fungi</taxon>
        <taxon>Dikarya</taxon>
        <taxon>Basidiomycota</taxon>
        <taxon>Agaricomycotina</taxon>
        <taxon>Agaricomycetes</taxon>
        <taxon>Agaricomycetidae</taxon>
        <taxon>Agaricales</taxon>
        <taxon>Marasmiineae</taxon>
        <taxon>Omphalotaceae</taxon>
        <taxon>Lentinula</taxon>
    </lineage>
</organism>
<comment type="caution">
    <text evidence="1">The sequence shown here is derived from an EMBL/GenBank/DDBJ whole genome shotgun (WGS) entry which is preliminary data.</text>
</comment>
<dbReference type="EMBL" id="MU795184">
    <property type="protein sequence ID" value="KAJ3809003.1"/>
    <property type="molecule type" value="Genomic_DNA"/>
</dbReference>
<accession>A0ACC1TWL1</accession>
<evidence type="ECO:0000313" key="2">
    <source>
        <dbReference type="Proteomes" id="UP001163835"/>
    </source>
</evidence>
<evidence type="ECO:0000313" key="1">
    <source>
        <dbReference type="EMBL" id="KAJ3809003.1"/>
    </source>
</evidence>
<dbReference type="Proteomes" id="UP001163835">
    <property type="component" value="Unassembled WGS sequence"/>
</dbReference>
<reference evidence="1" key="1">
    <citation type="submission" date="2022-09" db="EMBL/GenBank/DDBJ databases">
        <title>A Global Phylogenomic Analysis of the Shiitake Genus Lentinula.</title>
        <authorList>
            <consortium name="DOE Joint Genome Institute"/>
            <person name="Sierra-Patev S."/>
            <person name="Min B."/>
            <person name="Naranjo-Ortiz M."/>
            <person name="Looney B."/>
            <person name="Konkel Z."/>
            <person name="Slot J.C."/>
            <person name="Sakamoto Y."/>
            <person name="Steenwyk J.L."/>
            <person name="Rokas A."/>
            <person name="Carro J."/>
            <person name="Camarero S."/>
            <person name="Ferreira P."/>
            <person name="Molpeceres G."/>
            <person name="Ruiz-Duenas F.J."/>
            <person name="Serrano A."/>
            <person name="Henrissat B."/>
            <person name="Drula E."/>
            <person name="Hughes K.W."/>
            <person name="Mata J.L."/>
            <person name="Ishikawa N.K."/>
            <person name="Vargas-Isla R."/>
            <person name="Ushijima S."/>
            <person name="Smith C.A."/>
            <person name="Ahrendt S."/>
            <person name="Andreopoulos W."/>
            <person name="He G."/>
            <person name="Labutti K."/>
            <person name="Lipzen A."/>
            <person name="Ng V."/>
            <person name="Riley R."/>
            <person name="Sandor L."/>
            <person name="Barry K."/>
            <person name="Martinez A.T."/>
            <person name="Xiao Y."/>
            <person name="Gibbons J.G."/>
            <person name="Terashima K."/>
            <person name="Grigoriev I.V."/>
            <person name="Hibbett D.S."/>
        </authorList>
    </citation>
    <scope>NUCLEOTIDE SEQUENCE</scope>
    <source>
        <strain evidence="1">TMI1499</strain>
    </source>
</reference>